<dbReference type="SMART" id="SM00967">
    <property type="entry name" value="SpoU_sub_bind"/>
    <property type="match status" value="1"/>
</dbReference>
<dbReference type="GO" id="GO:0005739">
    <property type="term" value="C:mitochondrion"/>
    <property type="evidence" value="ECO:0007669"/>
    <property type="project" value="UniProtKB-SubCell"/>
</dbReference>
<dbReference type="FunCoup" id="H3BDX7">
    <property type="interactions" value="451"/>
</dbReference>
<dbReference type="AlphaFoldDB" id="H3BDX7"/>
<dbReference type="OMA" id="QVPPYEY"/>
<evidence type="ECO:0000256" key="4">
    <source>
        <dbReference type="ARBA" id="ARBA00022603"/>
    </source>
</evidence>
<dbReference type="InterPro" id="IPR001537">
    <property type="entry name" value="SpoU_MeTrfase"/>
</dbReference>
<evidence type="ECO:0000313" key="12">
    <source>
        <dbReference type="Proteomes" id="UP000008672"/>
    </source>
</evidence>
<reference evidence="11" key="2">
    <citation type="submission" date="2025-08" db="UniProtKB">
        <authorList>
            <consortium name="Ensembl"/>
        </authorList>
    </citation>
    <scope>IDENTIFICATION</scope>
</reference>
<evidence type="ECO:0000256" key="9">
    <source>
        <dbReference type="ARBA" id="ARBA00034881"/>
    </source>
</evidence>
<keyword evidence="5" id="KW-0808">Transferase</keyword>
<dbReference type="STRING" id="7897.ENSLACP00000020098"/>
<keyword evidence="6" id="KW-0949">S-adenosyl-L-methionine</keyword>
<keyword evidence="7" id="KW-0809">Transit peptide</keyword>
<gene>
    <name evidence="11" type="primary">MRM1</name>
</gene>
<dbReference type="PANTHER" id="PTHR46103">
    <property type="entry name" value="RRNA METHYLTRANSFERASE 1, MITOCHONDRIAL"/>
    <property type="match status" value="1"/>
</dbReference>
<sequence>RKTEFCNLRDDDFPKRKQKSKEHPRDIKVHKNTEILFGIAPCHLALSRSRRSFLNLFIKDTRSHKRSEVQDVCRQARDKGVPVQQVTRRTLDALCKGRVHQGVCLEATPLSYISYRPDSETEPNHPGANSQPLWLVLEGIQDPMNMGAILRSAYFLGADQVVISQRNSCSLSPVVSKASAGTMEISDVYGSHNLVDMLKVQVTQGFFIIGTGGGERDRDRILESKRNVFHCFFPLPSAGNEGCGLSNEVSSTCQMMLTIPPGRELQSGIESLNVSVAAGILLHAISSKRLKS</sequence>
<dbReference type="EMBL" id="AFYH01004313">
    <property type="status" value="NOT_ANNOTATED_CDS"/>
    <property type="molecule type" value="Genomic_DNA"/>
</dbReference>
<dbReference type="GO" id="GO:0016435">
    <property type="term" value="F:rRNA (guanine) methyltransferase activity"/>
    <property type="evidence" value="ECO:0007669"/>
    <property type="project" value="TreeGrafter"/>
</dbReference>
<reference evidence="11" key="3">
    <citation type="submission" date="2025-09" db="UniProtKB">
        <authorList>
            <consortium name="Ensembl"/>
        </authorList>
    </citation>
    <scope>IDENTIFICATION</scope>
</reference>
<dbReference type="InterPro" id="IPR029028">
    <property type="entry name" value="Alpha/beta_knot_MTases"/>
</dbReference>
<dbReference type="Ensembl" id="ENSLACT00000020236.1">
    <property type="protein sequence ID" value="ENSLACP00000020098.1"/>
    <property type="gene ID" value="ENSLACG00000017664.1"/>
</dbReference>
<keyword evidence="12" id="KW-1185">Reference proteome</keyword>
<evidence type="ECO:0000256" key="6">
    <source>
        <dbReference type="ARBA" id="ARBA00022691"/>
    </source>
</evidence>
<evidence type="ECO:0000256" key="8">
    <source>
        <dbReference type="ARBA" id="ARBA00023128"/>
    </source>
</evidence>
<comment type="similarity">
    <text evidence="2">Belongs to the class IV-like SAM-binding methyltransferase superfamily. RNA methyltransferase TrmH family.</text>
</comment>
<dbReference type="Gene3D" id="3.30.1330.30">
    <property type="match status" value="1"/>
</dbReference>
<evidence type="ECO:0000256" key="2">
    <source>
        <dbReference type="ARBA" id="ARBA00007228"/>
    </source>
</evidence>
<proteinExistence type="inferred from homology"/>
<dbReference type="InParanoid" id="H3BDX7"/>
<reference evidence="12" key="1">
    <citation type="submission" date="2011-08" db="EMBL/GenBank/DDBJ databases">
        <title>The draft genome of Latimeria chalumnae.</title>
        <authorList>
            <person name="Di Palma F."/>
            <person name="Alfoldi J."/>
            <person name="Johnson J."/>
            <person name="Berlin A."/>
            <person name="Gnerre S."/>
            <person name="Jaffe D."/>
            <person name="MacCallum I."/>
            <person name="Young S."/>
            <person name="Walker B.J."/>
            <person name="Lander E."/>
            <person name="Lindblad-Toh K."/>
        </authorList>
    </citation>
    <scope>NUCLEOTIDE SEQUENCE [LARGE SCALE GENOMIC DNA]</scope>
    <source>
        <strain evidence="12">Wild caught</strain>
    </source>
</reference>
<name>H3BDX7_LATCH</name>
<evidence type="ECO:0000256" key="7">
    <source>
        <dbReference type="ARBA" id="ARBA00022946"/>
    </source>
</evidence>
<evidence type="ECO:0000256" key="5">
    <source>
        <dbReference type="ARBA" id="ARBA00022679"/>
    </source>
</evidence>
<dbReference type="CDD" id="cd18105">
    <property type="entry name" value="SpoU-like_MRM1"/>
    <property type="match status" value="1"/>
</dbReference>
<protein>
    <recommendedName>
        <fullName evidence="9">rRNA methyltransferase 1, mitochondrial</fullName>
    </recommendedName>
</protein>
<evidence type="ECO:0000256" key="3">
    <source>
        <dbReference type="ARBA" id="ARBA00022552"/>
    </source>
</evidence>
<dbReference type="Pfam" id="PF00588">
    <property type="entry name" value="SpoU_methylase"/>
    <property type="match status" value="1"/>
</dbReference>
<accession>H3BDX7</accession>
<dbReference type="eggNOG" id="KOG0838">
    <property type="taxonomic scope" value="Eukaryota"/>
</dbReference>
<dbReference type="InterPro" id="IPR047261">
    <property type="entry name" value="MRM1_MeTrfase_dom"/>
</dbReference>
<dbReference type="EMBL" id="AFYH01004312">
    <property type="status" value="NOT_ANNOTATED_CDS"/>
    <property type="molecule type" value="Genomic_DNA"/>
</dbReference>
<dbReference type="Proteomes" id="UP000008672">
    <property type="component" value="Unassembled WGS sequence"/>
</dbReference>
<dbReference type="EMBL" id="AFYH01004311">
    <property type="status" value="NOT_ANNOTATED_CDS"/>
    <property type="molecule type" value="Genomic_DNA"/>
</dbReference>
<dbReference type="Gene3D" id="3.40.1280.10">
    <property type="match status" value="1"/>
</dbReference>
<evidence type="ECO:0000256" key="1">
    <source>
        <dbReference type="ARBA" id="ARBA00004173"/>
    </source>
</evidence>
<dbReference type="InterPro" id="IPR029064">
    <property type="entry name" value="Ribosomal_eL30-like_sf"/>
</dbReference>
<organism evidence="11 12">
    <name type="scientific">Latimeria chalumnae</name>
    <name type="common">Coelacanth</name>
    <dbReference type="NCBI Taxonomy" id="7897"/>
    <lineage>
        <taxon>Eukaryota</taxon>
        <taxon>Metazoa</taxon>
        <taxon>Chordata</taxon>
        <taxon>Craniata</taxon>
        <taxon>Vertebrata</taxon>
        <taxon>Euteleostomi</taxon>
        <taxon>Coelacanthiformes</taxon>
        <taxon>Coelacanthidae</taxon>
        <taxon>Latimeria</taxon>
    </lineage>
</organism>
<comment type="subcellular location">
    <subcellularLocation>
        <location evidence="1">Mitochondrion</location>
    </subcellularLocation>
</comment>
<dbReference type="InterPro" id="IPR013123">
    <property type="entry name" value="SpoU_subst-bd"/>
</dbReference>
<dbReference type="FunFam" id="3.30.1330.30:FF:000021">
    <property type="entry name" value="rRNA methyltransferase 1, mitochondrial"/>
    <property type="match status" value="1"/>
</dbReference>
<keyword evidence="8" id="KW-0496">Mitochondrion</keyword>
<dbReference type="InterPro" id="IPR047182">
    <property type="entry name" value="MRM1"/>
</dbReference>
<dbReference type="InterPro" id="IPR029026">
    <property type="entry name" value="tRNA_m1G_MTases_N"/>
</dbReference>
<dbReference type="EMBL" id="AFYH01004314">
    <property type="status" value="NOT_ANNOTATED_CDS"/>
    <property type="molecule type" value="Genomic_DNA"/>
</dbReference>
<feature type="domain" description="RNA 2-O ribose methyltransferase substrate binding" evidence="10">
    <location>
        <begin position="35"/>
        <end position="113"/>
    </location>
</feature>
<dbReference type="GO" id="GO:0003723">
    <property type="term" value="F:RNA binding"/>
    <property type="evidence" value="ECO:0007669"/>
    <property type="project" value="InterPro"/>
</dbReference>
<evidence type="ECO:0000313" key="11">
    <source>
        <dbReference type="Ensembl" id="ENSLACP00000020098.1"/>
    </source>
</evidence>
<dbReference type="SUPFAM" id="SSF75217">
    <property type="entry name" value="alpha/beta knot"/>
    <property type="match status" value="1"/>
</dbReference>
<dbReference type="Pfam" id="PF08032">
    <property type="entry name" value="SpoU_sub_bind"/>
    <property type="match status" value="1"/>
</dbReference>
<dbReference type="PANTHER" id="PTHR46103:SF1">
    <property type="entry name" value="RRNA METHYLTRANSFERASE 1, MITOCHONDRIAL"/>
    <property type="match status" value="1"/>
</dbReference>
<keyword evidence="3" id="KW-0698">rRNA processing</keyword>
<keyword evidence="4" id="KW-0489">Methyltransferase</keyword>
<dbReference type="SUPFAM" id="SSF55315">
    <property type="entry name" value="L30e-like"/>
    <property type="match status" value="1"/>
</dbReference>
<dbReference type="GeneTree" id="ENSGT00390000018761"/>
<evidence type="ECO:0000259" key="10">
    <source>
        <dbReference type="SMART" id="SM00967"/>
    </source>
</evidence>
<dbReference type="HOGENOM" id="CLU_021322_5_1_1"/>